<dbReference type="InterPro" id="IPR010666">
    <property type="entry name" value="Znf_GRF"/>
</dbReference>
<evidence type="ECO:0000313" key="7">
    <source>
        <dbReference type="EMBL" id="MPA69622.1"/>
    </source>
</evidence>
<dbReference type="PROSITE" id="PS50158">
    <property type="entry name" value="ZF_CCHC"/>
    <property type="match status" value="3"/>
</dbReference>
<feature type="domain" description="CCHC-type" evidence="5">
    <location>
        <begin position="114"/>
        <end position="127"/>
    </location>
</feature>
<dbReference type="InterPro" id="IPR036875">
    <property type="entry name" value="Znf_CCHC_sf"/>
</dbReference>
<dbReference type="GO" id="GO:0003676">
    <property type="term" value="F:nucleic acid binding"/>
    <property type="evidence" value="ECO:0007669"/>
    <property type="project" value="InterPro"/>
</dbReference>
<dbReference type="InterPro" id="IPR001878">
    <property type="entry name" value="Znf_CCHC"/>
</dbReference>
<sequence>MIEARTMKQGIVDVEDEDFLSQVAAVEADALSAKRRKISTTTTTTTNSSEAKIKEDAEGAYTAALRGSRSLLFQQQSTSRANGGRLKVVVADNNVFANADSAGGGGSGGGGGSCFKCGKLGHWARDCDANSYGGGGDPSVPEKACPCGLGACLVLTANTDKNRGRKFYKCPLREENGGCGFFEWCDKSSGTDSTIVRSQNYTLNPSIAELSCPCGAGSCLILTAKTGKNIGQQFYRCPANQGSSCGFFKWCSDETTTADLSDSVNTPKVYKNMNEMSNKSCGVRSGSSCFKCGKDGHWAKDCLLPSLHSSADLCASSGTCYKCGKPGHWAKDCPSNEDARVRFRQ</sequence>
<dbReference type="AlphaFoldDB" id="A0A5B7BKW3"/>
<dbReference type="SUPFAM" id="SSF57756">
    <property type="entry name" value="Retrovirus zinc finger-like domains"/>
    <property type="match status" value="2"/>
</dbReference>
<dbReference type="Gene3D" id="4.10.60.10">
    <property type="entry name" value="Zinc finger, CCHC-type"/>
    <property type="match status" value="3"/>
</dbReference>
<reference evidence="7" key="1">
    <citation type="submission" date="2019-08" db="EMBL/GenBank/DDBJ databases">
        <title>Reference gene set and small RNA set construction with multiple tissues from Davidia involucrata Baill.</title>
        <authorList>
            <person name="Yang H."/>
            <person name="Zhou C."/>
            <person name="Li G."/>
            <person name="Wang J."/>
            <person name="Gao P."/>
            <person name="Wang M."/>
            <person name="Wang R."/>
            <person name="Zhao Y."/>
        </authorList>
    </citation>
    <scope>NUCLEOTIDE SEQUENCE</scope>
    <source>
        <tissue evidence="7">Mixed with DoveR01_LX</tissue>
    </source>
</reference>
<dbReference type="EMBL" id="GHES01039063">
    <property type="protein sequence ID" value="MPA69622.1"/>
    <property type="molecule type" value="Transcribed_RNA"/>
</dbReference>
<feature type="domain" description="GRF-type" evidence="6">
    <location>
        <begin position="212"/>
        <end position="254"/>
    </location>
</feature>
<feature type="domain" description="CCHC-type" evidence="5">
    <location>
        <begin position="320"/>
        <end position="335"/>
    </location>
</feature>
<evidence type="ECO:0000256" key="1">
    <source>
        <dbReference type="ARBA" id="ARBA00022723"/>
    </source>
</evidence>
<keyword evidence="3" id="KW-0862">Zinc</keyword>
<accession>A0A5B7BKW3</accession>
<dbReference type="PANTHER" id="PTHR33680">
    <property type="entry name" value="OS07G0190500 PROTEIN"/>
    <property type="match status" value="1"/>
</dbReference>
<keyword evidence="2 4" id="KW-0863">Zinc-finger</keyword>
<protein>
    <submittedName>
        <fullName evidence="7">Putative DNA topoisomerase 3-alpha</fullName>
    </submittedName>
</protein>
<keyword evidence="7" id="KW-0413">Isomerase</keyword>
<feature type="domain" description="CCHC-type" evidence="5">
    <location>
        <begin position="289"/>
        <end position="302"/>
    </location>
</feature>
<dbReference type="Pfam" id="PF00098">
    <property type="entry name" value="zf-CCHC"/>
    <property type="match status" value="3"/>
</dbReference>
<dbReference type="GO" id="GO:0008270">
    <property type="term" value="F:zinc ion binding"/>
    <property type="evidence" value="ECO:0007669"/>
    <property type="project" value="UniProtKB-KW"/>
</dbReference>
<evidence type="ECO:0000256" key="4">
    <source>
        <dbReference type="PROSITE-ProRule" id="PRU00047"/>
    </source>
</evidence>
<evidence type="ECO:0000259" key="5">
    <source>
        <dbReference type="PROSITE" id="PS50158"/>
    </source>
</evidence>
<evidence type="ECO:0000259" key="6">
    <source>
        <dbReference type="PROSITE" id="PS51999"/>
    </source>
</evidence>
<name>A0A5B7BKW3_DAVIN</name>
<feature type="domain" description="GRF-type" evidence="6">
    <location>
        <begin position="145"/>
        <end position="188"/>
    </location>
</feature>
<proteinExistence type="predicted"/>
<evidence type="ECO:0000256" key="2">
    <source>
        <dbReference type="ARBA" id="ARBA00022771"/>
    </source>
</evidence>
<keyword evidence="1" id="KW-0479">Metal-binding</keyword>
<dbReference type="Pfam" id="PF06839">
    <property type="entry name" value="Zn_ribbon_GRF"/>
    <property type="match status" value="2"/>
</dbReference>
<dbReference type="SMART" id="SM00343">
    <property type="entry name" value="ZnF_C2HC"/>
    <property type="match status" value="3"/>
</dbReference>
<organism evidence="7">
    <name type="scientific">Davidia involucrata</name>
    <name type="common">Dove tree</name>
    <dbReference type="NCBI Taxonomy" id="16924"/>
    <lineage>
        <taxon>Eukaryota</taxon>
        <taxon>Viridiplantae</taxon>
        <taxon>Streptophyta</taxon>
        <taxon>Embryophyta</taxon>
        <taxon>Tracheophyta</taxon>
        <taxon>Spermatophyta</taxon>
        <taxon>Magnoliopsida</taxon>
        <taxon>eudicotyledons</taxon>
        <taxon>Gunneridae</taxon>
        <taxon>Pentapetalae</taxon>
        <taxon>asterids</taxon>
        <taxon>Cornales</taxon>
        <taxon>Nyssaceae</taxon>
        <taxon>Davidia</taxon>
    </lineage>
</organism>
<gene>
    <name evidence="7" type="ORF">Din_039063</name>
</gene>
<dbReference type="GO" id="GO:0016853">
    <property type="term" value="F:isomerase activity"/>
    <property type="evidence" value="ECO:0007669"/>
    <property type="project" value="UniProtKB-KW"/>
</dbReference>
<dbReference type="PANTHER" id="PTHR33680:SF1">
    <property type="entry name" value="OS05G0489500 PROTEIN"/>
    <property type="match status" value="1"/>
</dbReference>
<dbReference type="PROSITE" id="PS51999">
    <property type="entry name" value="ZF_GRF"/>
    <property type="match status" value="2"/>
</dbReference>
<evidence type="ECO:0000256" key="3">
    <source>
        <dbReference type="ARBA" id="ARBA00022833"/>
    </source>
</evidence>